<dbReference type="AlphaFoldDB" id="A0A1T0B598"/>
<feature type="domain" description="Filamentous haemagglutinin FhaB/tRNA nuclease CdiA-like TPS" evidence="5">
    <location>
        <begin position="21"/>
        <end position="133"/>
    </location>
</feature>
<keyword evidence="3 4" id="KW-0732">Signal</keyword>
<dbReference type="InterPro" id="IPR012334">
    <property type="entry name" value="Pectin_lyas_fold"/>
</dbReference>
<sequence>MKLNQISLAIYAMATSAVSFANILPQGHSVQSGKASIATAGSDMTITQTSDRVKIDWESFDIGASNKVTFVQPQTTSVAYNRVTGGNASQIQGKLEANGRVFLANPNGVIFSKTASVNVGALLATTKALKEDANIDSNALQFKQIKEDEGEILNQGTITATGTQNGFVLLFGKKVKNEGKITANNYSHSESRTEKKRVCSAGPEYTAFCDANTTNDPSRAHWREYNETITTTTTTPAQVILGAGKEFRLDLDDSNNSIDIRITENQLNQLIENNGVIMSNEGYITLTTGGKNEVFDGLINNNGILQANAATDNNGTITLSAYNVNLGKNSQIKAEKELQLTSPKYRDSINKKDQRTVKISSEKGSEILARKTKVEGDKIHIEGEFSRGEEKRFFNEEFGNATNEFELQIGGLVYVADQKGESEAPHFISTTALSSILASHGKTKLQLGLRSYKKVVDGERIREQGELRIRDNINVQAFRNSDSTLKFIGAKLDIQDANIQSAGRLNIIHEIPANIPTNNANVILQNTTLDLGNGSFGVGRNAVGGRYYLNNPSNTIDEDQLNYFDVTLNNLTLNRVDDFVISGGFRNLNIDHLSHTGRSNFYFHGGNKFTYKTKPGYEYAIQDIEERVLRSRKNHGGERPRRWQYSQNLRDILLSREFVDGYDMWNVQPPRTHLETSINIRNSNIKTHDGFIQLLAKNINIENSKFDVSFDRSLIWDSLWQRIHKVAMNGEVVLNNSHIKLMGADIRHASPDSSQAAAAFFLVGNLVGKNQSSILAKTHQGYTLRTDGNASLKGETGQEDLKITLINTGVAQHLNVGITEGHADEGNTAFSPGDAANTKTTLENVTLDIFAPNGAPAYYSSNAVPIEIKNSNVTFFEQPRTNRLEANSLRGNATKLTQREALRRMDKSLGIAETNLQTGQVSAVADNKLTFEAGSALENIEVEKEVTMAVCNEGEECQNLSLGNQHSEMSVTVGEIK</sequence>
<evidence type="ECO:0000256" key="3">
    <source>
        <dbReference type="ARBA" id="ARBA00022729"/>
    </source>
</evidence>
<evidence type="ECO:0000313" key="6">
    <source>
        <dbReference type="EMBL" id="OOS05202.1"/>
    </source>
</evidence>
<evidence type="ECO:0000256" key="4">
    <source>
        <dbReference type="SAM" id="SignalP"/>
    </source>
</evidence>
<dbReference type="PANTHER" id="PTHR12338">
    <property type="entry name" value="AUTOTRANSPORTER"/>
    <property type="match status" value="1"/>
</dbReference>
<proteinExistence type="predicted"/>
<protein>
    <recommendedName>
        <fullName evidence="5">Filamentous haemagglutinin FhaB/tRNA nuclease CdiA-like TPS domain-containing protein</fullName>
    </recommendedName>
</protein>
<dbReference type="Proteomes" id="UP000190023">
    <property type="component" value="Unassembled WGS sequence"/>
</dbReference>
<evidence type="ECO:0000256" key="2">
    <source>
        <dbReference type="ARBA" id="ARBA00022525"/>
    </source>
</evidence>
<organism evidence="6 7">
    <name type="scientific">[Haemophilus] felis</name>
    <dbReference type="NCBI Taxonomy" id="123822"/>
    <lineage>
        <taxon>Bacteria</taxon>
        <taxon>Pseudomonadati</taxon>
        <taxon>Pseudomonadota</taxon>
        <taxon>Gammaproteobacteria</taxon>
        <taxon>Pasteurellales</taxon>
        <taxon>Pasteurellaceae</taxon>
    </lineage>
</organism>
<dbReference type="InterPro" id="IPR008638">
    <property type="entry name" value="FhaB/CdiA-like_TPS"/>
</dbReference>
<dbReference type="Pfam" id="PF05860">
    <property type="entry name" value="TPS"/>
    <property type="match status" value="1"/>
</dbReference>
<evidence type="ECO:0000259" key="5">
    <source>
        <dbReference type="SMART" id="SM00912"/>
    </source>
</evidence>
<dbReference type="SMART" id="SM00912">
    <property type="entry name" value="Haemagg_act"/>
    <property type="match status" value="1"/>
</dbReference>
<dbReference type="STRING" id="123822.B0188_04100"/>
<accession>A0A1T0B598</accession>
<comment type="caution">
    <text evidence="6">The sequence shown here is derived from an EMBL/GenBank/DDBJ whole genome shotgun (WGS) entry which is preliminary data.</text>
</comment>
<comment type="subcellular location">
    <subcellularLocation>
        <location evidence="1">Secreted</location>
    </subcellularLocation>
</comment>
<evidence type="ECO:0000313" key="7">
    <source>
        <dbReference type="Proteomes" id="UP000190023"/>
    </source>
</evidence>
<dbReference type="InterPro" id="IPR011050">
    <property type="entry name" value="Pectin_lyase_fold/virulence"/>
</dbReference>
<feature type="signal peptide" evidence="4">
    <location>
        <begin position="1"/>
        <end position="21"/>
    </location>
</feature>
<feature type="chain" id="PRO_5012233345" description="Filamentous haemagglutinin FhaB/tRNA nuclease CdiA-like TPS domain-containing protein" evidence="4">
    <location>
        <begin position="22"/>
        <end position="977"/>
    </location>
</feature>
<dbReference type="OrthoDB" id="218680at2"/>
<dbReference type="GO" id="GO:0005576">
    <property type="term" value="C:extracellular region"/>
    <property type="evidence" value="ECO:0007669"/>
    <property type="project" value="UniProtKB-SubCell"/>
</dbReference>
<keyword evidence="2" id="KW-0964">Secreted</keyword>
<dbReference type="PANTHER" id="PTHR12338:SF8">
    <property type="entry name" value="HEME_HEMOPEXIN-BINDING PROTEIN"/>
    <property type="match status" value="1"/>
</dbReference>
<dbReference type="EMBL" id="MUYB01000015">
    <property type="protein sequence ID" value="OOS05202.1"/>
    <property type="molecule type" value="Genomic_DNA"/>
</dbReference>
<dbReference type="NCBIfam" id="TIGR01901">
    <property type="entry name" value="adhes_NPXG"/>
    <property type="match status" value="1"/>
</dbReference>
<dbReference type="InterPro" id="IPR050909">
    <property type="entry name" value="Bact_Autotransporter_VF"/>
</dbReference>
<keyword evidence="7" id="KW-1185">Reference proteome</keyword>
<evidence type="ECO:0000256" key="1">
    <source>
        <dbReference type="ARBA" id="ARBA00004613"/>
    </source>
</evidence>
<dbReference type="Gene3D" id="2.160.20.10">
    <property type="entry name" value="Single-stranded right-handed beta-helix, Pectin lyase-like"/>
    <property type="match status" value="1"/>
</dbReference>
<gene>
    <name evidence="6" type="ORF">B0188_04100</name>
</gene>
<dbReference type="SUPFAM" id="SSF51126">
    <property type="entry name" value="Pectin lyase-like"/>
    <property type="match status" value="1"/>
</dbReference>
<reference evidence="6 7" key="1">
    <citation type="submission" date="2017-02" db="EMBL/GenBank/DDBJ databases">
        <title>Draft genome sequence of Haemophilus felis CCUG 31170 type strain.</title>
        <authorList>
            <person name="Engstrom-Jakobsson H."/>
            <person name="Salva-Serra F."/>
            <person name="Thorell K."/>
            <person name="Gonzales-Siles L."/>
            <person name="Karlsson R."/>
            <person name="Boulund F."/>
            <person name="Engstrand L."/>
            <person name="Kristiansson E."/>
            <person name="Moore E."/>
        </authorList>
    </citation>
    <scope>NUCLEOTIDE SEQUENCE [LARGE SCALE GENOMIC DNA]</scope>
    <source>
        <strain evidence="6 7">CCUG 31170</strain>
    </source>
</reference>
<name>A0A1T0B598_9PAST</name>